<feature type="transmembrane region" description="Helical" evidence="1">
    <location>
        <begin position="319"/>
        <end position="338"/>
    </location>
</feature>
<feature type="transmembrane region" description="Helical" evidence="1">
    <location>
        <begin position="98"/>
        <end position="118"/>
    </location>
</feature>
<evidence type="ECO:0000313" key="3">
    <source>
        <dbReference type="Proteomes" id="UP000030748"/>
    </source>
</evidence>
<feature type="transmembrane region" description="Helical" evidence="1">
    <location>
        <begin position="69"/>
        <end position="86"/>
    </location>
</feature>
<feature type="transmembrane region" description="Helical" evidence="1">
    <location>
        <begin position="39"/>
        <end position="57"/>
    </location>
</feature>
<feature type="transmembrane region" description="Helical" evidence="1">
    <location>
        <begin position="138"/>
        <end position="157"/>
    </location>
</feature>
<accession>A0A022Q4J4</accession>
<dbReference type="EMBL" id="KI632211">
    <property type="protein sequence ID" value="EYU22133.1"/>
    <property type="molecule type" value="Genomic_DNA"/>
</dbReference>
<evidence type="ECO:0000313" key="2">
    <source>
        <dbReference type="EMBL" id="EYU22133.1"/>
    </source>
</evidence>
<evidence type="ECO:0008006" key="4">
    <source>
        <dbReference type="Google" id="ProtNLM"/>
    </source>
</evidence>
<keyword evidence="1" id="KW-1133">Transmembrane helix</keyword>
<dbReference type="AlphaFoldDB" id="A0A022Q4J4"/>
<feature type="transmembrane region" description="Helical" evidence="1">
    <location>
        <begin position="6"/>
        <end position="27"/>
    </location>
</feature>
<sequence length="699" mass="78970">MPWIGMYIAAASLVCSLAMAVDAFDGFRRKRFWFPCKYFSLNATSLTLLAVAMKLPVDLTTAMFANIDWLAKLSSLIFMSTSIGNFMSSLGSMNDMEVLTNLAALGILIITVTVNVWIQLFQLEPLMEPEAMLGELLLATVYMFLLLVSLVSSAVTIPTTKRFMESKYKEMQKVATRGEQEAAIQHWLMAETGSPQFVIARSVVCTFASAVCMVAALTLIEAYIRAIILCKGVKSFWEAESVYGWSTKWILFVQSFGVAVGTITPISRWFFAVGIRCSENRRKSFKRELKIESYWIQRLVDWRDSYSSSQIRHHKCRKYLHCAKSVILNFFIGVQIILVRISRLHLRVSASLMSPLFSCFSLVNKSENLSKVWSSNNQNGPELGDGKEIDLSRYVFLLEGESELPRKTIMNIYHRADKAMQRGGKLQPKNLVNLLQNSNDFKGVRDFDSSLIPSLHFQEPPNCWSLPVVTLASIAVSLPNVANHKAKQLVQSVSEGLSLVKLIDNTLDTNGELLSVQNAAATIWLGVELFCKWQDKDLREASLKGKNSKEVLHELSGKAELIVLDFKRDVNDLFMENPVNWPAKVIAANSMYRISRTICDGFDYKTDEALFDRLTVVIADIFAACFTNLARVITGKYHRNAVEEREKSVGEALHLLGKTRRIIELLQQHEVPFLDRDRAACIEDWRALFLQDIENPLDQ</sequence>
<reference evidence="2 3" key="1">
    <citation type="journal article" date="2013" name="Proc. Natl. Acad. Sci. U.S.A.">
        <title>Fine-scale variation in meiotic recombination in Mimulus inferred from population shotgun sequencing.</title>
        <authorList>
            <person name="Hellsten U."/>
            <person name="Wright K.M."/>
            <person name="Jenkins J."/>
            <person name="Shu S."/>
            <person name="Yuan Y."/>
            <person name="Wessler S.R."/>
            <person name="Schmutz J."/>
            <person name="Willis J.H."/>
            <person name="Rokhsar D.S."/>
        </authorList>
    </citation>
    <scope>NUCLEOTIDE SEQUENCE [LARGE SCALE GENOMIC DNA]</scope>
    <source>
        <strain evidence="3">cv. DUN x IM62</strain>
    </source>
</reference>
<feature type="transmembrane region" description="Helical" evidence="1">
    <location>
        <begin position="203"/>
        <end position="229"/>
    </location>
</feature>
<evidence type="ECO:0000256" key="1">
    <source>
        <dbReference type="SAM" id="Phobius"/>
    </source>
</evidence>
<protein>
    <recommendedName>
        <fullName evidence="4">DUF4220 domain-containing protein</fullName>
    </recommendedName>
</protein>
<gene>
    <name evidence="2" type="ORF">MIMGU_mgv1a017966mg</name>
</gene>
<dbReference type="Proteomes" id="UP000030748">
    <property type="component" value="Unassembled WGS sequence"/>
</dbReference>
<organism evidence="2 3">
    <name type="scientific">Erythranthe guttata</name>
    <name type="common">Yellow monkey flower</name>
    <name type="synonym">Mimulus guttatus</name>
    <dbReference type="NCBI Taxonomy" id="4155"/>
    <lineage>
        <taxon>Eukaryota</taxon>
        <taxon>Viridiplantae</taxon>
        <taxon>Streptophyta</taxon>
        <taxon>Embryophyta</taxon>
        <taxon>Tracheophyta</taxon>
        <taxon>Spermatophyta</taxon>
        <taxon>Magnoliopsida</taxon>
        <taxon>eudicotyledons</taxon>
        <taxon>Gunneridae</taxon>
        <taxon>Pentapetalae</taxon>
        <taxon>asterids</taxon>
        <taxon>lamiids</taxon>
        <taxon>Lamiales</taxon>
        <taxon>Phrymaceae</taxon>
        <taxon>Erythranthe</taxon>
    </lineage>
</organism>
<keyword evidence="3" id="KW-1185">Reference proteome</keyword>
<feature type="transmembrane region" description="Helical" evidence="1">
    <location>
        <begin position="249"/>
        <end position="275"/>
    </location>
</feature>
<dbReference type="PANTHER" id="PTHR35307:SF3">
    <property type="entry name" value="DUF4220 DOMAIN-CONTAINING PROTEIN"/>
    <property type="match status" value="1"/>
</dbReference>
<proteinExistence type="predicted"/>
<keyword evidence="1" id="KW-0812">Transmembrane</keyword>
<dbReference type="eggNOG" id="ENOG502QWWX">
    <property type="taxonomic scope" value="Eukaryota"/>
</dbReference>
<dbReference type="PANTHER" id="PTHR35307">
    <property type="entry name" value="PROTEIN, PUTATIVE-RELATED"/>
    <property type="match status" value="1"/>
</dbReference>
<name>A0A022Q4J4_ERYGU</name>
<keyword evidence="1" id="KW-0472">Membrane</keyword>